<reference evidence="4" key="2">
    <citation type="journal article" date="2020" name="BMC">
        <title>Leishmania infection induces a limited differential gene expression in the sand fly midgut.</title>
        <authorList>
            <person name="Coutinho-Abreu I.V."/>
            <person name="Serafim T.D."/>
            <person name="Meneses C."/>
            <person name="Kamhawi S."/>
            <person name="Oliveira F."/>
            <person name="Valenzuela J.G."/>
        </authorList>
    </citation>
    <scope>NUCLEOTIDE SEQUENCE</scope>
    <source>
        <strain evidence="4">Jacobina</strain>
        <tissue evidence="4">Midgut</tissue>
    </source>
</reference>
<dbReference type="VEuPathDB" id="VectorBase:LLONM1_006534"/>
<keyword evidence="3" id="KW-0949">S-adenosyl-L-methionine</keyword>
<dbReference type="SUPFAM" id="SSF144232">
    <property type="entry name" value="HIT/MYND zinc finger-like"/>
    <property type="match status" value="1"/>
</dbReference>
<dbReference type="EMBL" id="AJWK01032472">
    <property type="status" value="NOT_ANNOTATED_CDS"/>
    <property type="molecule type" value="Genomic_DNA"/>
</dbReference>
<dbReference type="GO" id="GO:0005634">
    <property type="term" value="C:nucleus"/>
    <property type="evidence" value="ECO:0007669"/>
    <property type="project" value="TreeGrafter"/>
</dbReference>
<dbReference type="InterPro" id="IPR046341">
    <property type="entry name" value="SET_dom_sf"/>
</dbReference>
<dbReference type="VEuPathDB" id="VectorBase:LLOJ009359"/>
<accession>A0A1B0CWH5</accession>
<dbReference type="GO" id="GO:0005737">
    <property type="term" value="C:cytoplasm"/>
    <property type="evidence" value="ECO:0007669"/>
    <property type="project" value="TreeGrafter"/>
</dbReference>
<dbReference type="GO" id="GO:0042826">
    <property type="term" value="F:histone deacetylase binding"/>
    <property type="evidence" value="ECO:0007669"/>
    <property type="project" value="TreeGrafter"/>
</dbReference>
<dbReference type="Proteomes" id="UP000092461">
    <property type="component" value="Unassembled WGS sequence"/>
</dbReference>
<protein>
    <recommendedName>
        <fullName evidence="7">MYND-type domain-containing protein</fullName>
    </recommendedName>
</protein>
<evidence type="ECO:0000256" key="1">
    <source>
        <dbReference type="ARBA" id="ARBA00022603"/>
    </source>
</evidence>
<keyword evidence="1" id="KW-0489">Methyltransferase</keyword>
<evidence type="ECO:0000313" key="6">
    <source>
        <dbReference type="Proteomes" id="UP000092461"/>
    </source>
</evidence>
<proteinExistence type="predicted"/>
<dbReference type="Gene3D" id="1.25.40.10">
    <property type="entry name" value="Tetratricopeptide repeat domain"/>
    <property type="match status" value="1"/>
</dbReference>
<name>A0A1B0CWH5_LUTLO</name>
<evidence type="ECO:0000256" key="2">
    <source>
        <dbReference type="ARBA" id="ARBA00022679"/>
    </source>
</evidence>
<dbReference type="InterPro" id="IPR052097">
    <property type="entry name" value="SET-MYND_domain_protein"/>
</dbReference>
<evidence type="ECO:0000313" key="5">
    <source>
        <dbReference type="EnsemblMetazoa" id="LLOJ009359-PA"/>
    </source>
</evidence>
<dbReference type="EMBL" id="GITU01011888">
    <property type="protein sequence ID" value="MBC1180591.1"/>
    <property type="molecule type" value="Transcribed_RNA"/>
</dbReference>
<dbReference type="EnsemblMetazoa" id="LLOJ009359-RA">
    <property type="protein sequence ID" value="LLOJ009359-PA"/>
    <property type="gene ID" value="LLOJ009359"/>
</dbReference>
<dbReference type="Gene3D" id="6.10.140.2220">
    <property type="match status" value="1"/>
</dbReference>
<sequence>MEDLDPKYTKKCSTITVFSTERGFFREFYESVKESCGEKWIKGEFAKIHSSSAKLVELLEKDESSGPILGTLEHVAPVFKGKDFPLALKKFHEGVRLLQEGNHRNAAILLSQAIIRTTQGTSENEKKFLAEALWKRSEALIWLDEGEKAMQDMKYAIEMGSQVKQSPEYFWRMAKCYINTLEMRKEYLKIPDGSSEKLQLTTGAKTGNFFVASADINPGEDVMCESPVAVSLLPEFFGSHCLHCLTRLVAPIACANCCSVAFCSQECRKEACSSYHQFECQYLDLLIGSGMSALSFLALRIITAAGNYEKAVESTKDLLEGLCRHSEKRTGDDYLQRSLMAIFQMRILQKSGFFGRRTTESVNPTTKELKTAEIILNLLEALQKASLFNHDCFPSPFGPIAAGQAVTENYGPVFTKQNLLQRQRNLRSRYWFHCECLSCREDWQKLEDLSNKCRIKCPTDKCDKAYFFPDNPERQIKCTRCKNHVSLLGNVKLVREAEELYRRAAEALDKNEINAAADLFEEGIKLFFTVIAIVCQRLGPSHRP</sequence>
<keyword evidence="2" id="KW-0808">Transferase</keyword>
<reference evidence="5" key="3">
    <citation type="submission" date="2020-05" db="UniProtKB">
        <authorList>
            <consortium name="EnsemblMetazoa"/>
        </authorList>
    </citation>
    <scope>IDENTIFICATION</scope>
    <source>
        <strain evidence="5">Jacobina</strain>
    </source>
</reference>
<dbReference type="InterPro" id="IPR011990">
    <property type="entry name" value="TPR-like_helical_dom_sf"/>
</dbReference>
<dbReference type="PANTHER" id="PTHR46165:SF5">
    <property type="entry name" value="RE32936P"/>
    <property type="match status" value="1"/>
</dbReference>
<dbReference type="Gene3D" id="2.170.270.10">
    <property type="entry name" value="SET domain"/>
    <property type="match status" value="1"/>
</dbReference>
<dbReference type="Gene3D" id="1.10.220.160">
    <property type="match status" value="1"/>
</dbReference>
<evidence type="ECO:0000256" key="3">
    <source>
        <dbReference type="ARBA" id="ARBA00022691"/>
    </source>
</evidence>
<dbReference type="GO" id="GO:0008168">
    <property type="term" value="F:methyltransferase activity"/>
    <property type="evidence" value="ECO:0007669"/>
    <property type="project" value="UniProtKB-KW"/>
</dbReference>
<keyword evidence="6" id="KW-1185">Reference proteome</keyword>
<evidence type="ECO:0008006" key="7">
    <source>
        <dbReference type="Google" id="ProtNLM"/>
    </source>
</evidence>
<dbReference type="GO" id="GO:0032259">
    <property type="term" value="P:methylation"/>
    <property type="evidence" value="ECO:0007669"/>
    <property type="project" value="UniProtKB-KW"/>
</dbReference>
<dbReference type="GO" id="GO:0042051">
    <property type="term" value="P:compound eye photoreceptor development"/>
    <property type="evidence" value="ECO:0007669"/>
    <property type="project" value="TreeGrafter"/>
</dbReference>
<reference evidence="6" key="1">
    <citation type="submission" date="2012-05" db="EMBL/GenBank/DDBJ databases">
        <title>Whole Genome Assembly of Lutzomyia longipalpis.</title>
        <authorList>
            <person name="Richards S."/>
            <person name="Qu C."/>
            <person name="Dillon R."/>
            <person name="Worley K."/>
            <person name="Scherer S."/>
            <person name="Batterton M."/>
            <person name="Taylor A."/>
            <person name="Hawes A."/>
            <person name="Hernandez B."/>
            <person name="Kovar C."/>
            <person name="Mandapat C."/>
            <person name="Pham C."/>
            <person name="Qu C."/>
            <person name="Jing C."/>
            <person name="Bess C."/>
            <person name="Bandaranaike D."/>
            <person name="Ngo D."/>
            <person name="Ongeri F."/>
            <person name="Arias F."/>
            <person name="Lara F."/>
            <person name="Weissenberger G."/>
            <person name="Kamau G."/>
            <person name="Han H."/>
            <person name="Shen H."/>
            <person name="Dinh H."/>
            <person name="Khalil I."/>
            <person name="Jones J."/>
            <person name="Shafer J."/>
            <person name="Jayaseelan J."/>
            <person name="Quiroz J."/>
            <person name="Blankenburg K."/>
            <person name="Nguyen L."/>
            <person name="Jackson L."/>
            <person name="Francisco L."/>
            <person name="Tang L.-Y."/>
            <person name="Pu L.-L."/>
            <person name="Perales L."/>
            <person name="Lorensuhewa L."/>
            <person name="Munidasa M."/>
            <person name="Coyle M."/>
            <person name="Taylor M."/>
            <person name="Puazo M."/>
            <person name="Firestine M."/>
            <person name="Scheel M."/>
            <person name="Javaid M."/>
            <person name="Wang M."/>
            <person name="Li M."/>
            <person name="Tabassum N."/>
            <person name="Saada N."/>
            <person name="Osuji N."/>
            <person name="Aqrawi P."/>
            <person name="Fu Q."/>
            <person name="Thornton R."/>
            <person name="Raj R."/>
            <person name="Goodspeed R."/>
            <person name="Mata R."/>
            <person name="Najjar R."/>
            <person name="Gubbala S."/>
            <person name="Lee S."/>
            <person name="Denson S."/>
            <person name="Patil S."/>
            <person name="Macmil S."/>
            <person name="Qi S."/>
            <person name="Matskevitch T."/>
            <person name="Palculict T."/>
            <person name="Mathew T."/>
            <person name="Vee V."/>
            <person name="Velamala V."/>
            <person name="Korchina V."/>
            <person name="Cai W."/>
            <person name="Liu W."/>
            <person name="Dai W."/>
            <person name="Zou X."/>
            <person name="Zhu Y."/>
            <person name="Zhang Y."/>
            <person name="Wu Y.-Q."/>
            <person name="Xin Y."/>
            <person name="Nazarath L."/>
            <person name="Kovar C."/>
            <person name="Han Y."/>
            <person name="Muzny D."/>
            <person name="Gibbs R."/>
        </authorList>
    </citation>
    <scope>NUCLEOTIDE SEQUENCE [LARGE SCALE GENOMIC DNA]</scope>
    <source>
        <strain evidence="6">Jacobina</strain>
    </source>
</reference>
<dbReference type="SUPFAM" id="SSF82199">
    <property type="entry name" value="SET domain"/>
    <property type="match status" value="1"/>
</dbReference>
<organism evidence="5 6">
    <name type="scientific">Lutzomyia longipalpis</name>
    <name type="common">Sand fly</name>
    <dbReference type="NCBI Taxonomy" id="7200"/>
    <lineage>
        <taxon>Eukaryota</taxon>
        <taxon>Metazoa</taxon>
        <taxon>Ecdysozoa</taxon>
        <taxon>Arthropoda</taxon>
        <taxon>Hexapoda</taxon>
        <taxon>Insecta</taxon>
        <taxon>Pterygota</taxon>
        <taxon>Neoptera</taxon>
        <taxon>Endopterygota</taxon>
        <taxon>Diptera</taxon>
        <taxon>Nematocera</taxon>
        <taxon>Psychodoidea</taxon>
        <taxon>Psychodidae</taxon>
        <taxon>Lutzomyia</taxon>
        <taxon>Lutzomyia</taxon>
    </lineage>
</organism>
<dbReference type="PANTHER" id="PTHR46165">
    <property type="entry name" value="SET AND MYND DOMAIN-CONTAINING PROTEIN 4"/>
    <property type="match status" value="1"/>
</dbReference>
<dbReference type="AlphaFoldDB" id="A0A1B0CWH5"/>
<dbReference type="SUPFAM" id="SSF48452">
    <property type="entry name" value="TPR-like"/>
    <property type="match status" value="1"/>
</dbReference>
<evidence type="ECO:0000313" key="4">
    <source>
        <dbReference type="EMBL" id="MBC1180591.1"/>
    </source>
</evidence>